<dbReference type="PANTHER" id="PTHR30160">
    <property type="entry name" value="TETRAACYLDISACCHARIDE 4'-KINASE-RELATED"/>
    <property type="match status" value="1"/>
</dbReference>
<comment type="caution">
    <text evidence="3">The sequence shown here is derived from an EMBL/GenBank/DDBJ whole genome shotgun (WGS) entry which is preliminary data.</text>
</comment>
<dbReference type="RefSeq" id="WP_059747018.1">
    <property type="nucleotide sequence ID" value="NZ_JBOZQD010000009.1"/>
</dbReference>
<dbReference type="EMBL" id="LRDC01000040">
    <property type="protein sequence ID" value="KVX00661.1"/>
    <property type="molecule type" value="Genomic_DNA"/>
</dbReference>
<dbReference type="Pfam" id="PF01075">
    <property type="entry name" value="Glyco_transf_9"/>
    <property type="match status" value="1"/>
</dbReference>
<evidence type="ECO:0000256" key="1">
    <source>
        <dbReference type="ARBA" id="ARBA00022676"/>
    </source>
</evidence>
<dbReference type="AlphaFoldDB" id="A0A106BXZ1"/>
<organism evidence="3">
    <name type="scientific">Shewanella frigidimarina</name>
    <dbReference type="NCBI Taxonomy" id="56812"/>
    <lineage>
        <taxon>Bacteria</taxon>
        <taxon>Pseudomonadati</taxon>
        <taxon>Pseudomonadota</taxon>
        <taxon>Gammaproteobacteria</taxon>
        <taxon>Alteromonadales</taxon>
        <taxon>Shewanellaceae</taxon>
        <taxon>Shewanella</taxon>
    </lineage>
</organism>
<dbReference type="SUPFAM" id="SSF53756">
    <property type="entry name" value="UDP-Glycosyltransferase/glycogen phosphorylase"/>
    <property type="match status" value="1"/>
</dbReference>
<keyword evidence="2 3" id="KW-0808">Transferase</keyword>
<gene>
    <name evidence="3" type="ORF">AWJ07_07880</name>
</gene>
<accession>A0A106BXZ1</accession>
<protein>
    <submittedName>
        <fullName evidence="3">ADP-heptose--LPS heptosyltransferase</fullName>
    </submittedName>
</protein>
<dbReference type="GO" id="GO:0009244">
    <property type="term" value="P:lipopolysaccharide core region biosynthetic process"/>
    <property type="evidence" value="ECO:0007669"/>
    <property type="project" value="TreeGrafter"/>
</dbReference>
<proteinExistence type="predicted"/>
<dbReference type="GO" id="GO:0008713">
    <property type="term" value="F:ADP-heptose-lipopolysaccharide heptosyltransferase activity"/>
    <property type="evidence" value="ECO:0007669"/>
    <property type="project" value="TreeGrafter"/>
</dbReference>
<dbReference type="Proteomes" id="UP000055702">
    <property type="component" value="Unassembled WGS sequence"/>
</dbReference>
<name>A0A106BXZ1_SHEFR</name>
<sequence>MKKILVIKHDKIGDFVLTWPAFYLLKKAMPDAIIDVFVAKVITPFAEACPYIDNAIADSGDDAAIAEYIAKQHYDAVIVAHSEMRMYKILKNIDIPYKLAPKHNWYQYLYKHRASTDYKKGEGCWRGSCMLIEYFLSHHGYPIPSLPKQYWDMSEYKPKWQQYYGQQADEKLIFIHPGTGGSSGSVAEVDLAKMISHINRLTKSDCHFVLTYNGDELVLAQNIQALLADQPIRVSLAKPLDSLRDFAESLVAADMFIAGSTGPLHIAGLHNVPTVGFYAGRRSAPHIRWQTLTESSKRLTFTPPIGKKTGRNMSLIDFDQVSQEIADFLNKSS</sequence>
<reference evidence="3 4" key="1">
    <citation type="submission" date="2016-01" db="EMBL/GenBank/DDBJ databases">
        <title>Draft genome of the antarctic isolate Shewanella frigidimarina Ag06-30.</title>
        <authorList>
            <person name="Parmeciano Di Noto G."/>
            <person name="Vazquez S."/>
            <person name="Mac Cormack W."/>
            <person name="Iriarte A."/>
            <person name="Quiroga C."/>
        </authorList>
    </citation>
    <scope>NUCLEOTIDE SEQUENCE [LARGE SCALE GENOMIC DNA]</scope>
    <source>
        <strain evidence="3 4">Ag06-30</strain>
    </source>
</reference>
<evidence type="ECO:0000256" key="2">
    <source>
        <dbReference type="ARBA" id="ARBA00022679"/>
    </source>
</evidence>
<dbReference type="CDD" id="cd03789">
    <property type="entry name" value="GT9_LPS_heptosyltransferase"/>
    <property type="match status" value="1"/>
</dbReference>
<dbReference type="PANTHER" id="PTHR30160:SF15">
    <property type="entry name" value="GLYCOSYLTRANSFERASE HI_0523-RELATED"/>
    <property type="match status" value="1"/>
</dbReference>
<evidence type="ECO:0000313" key="4">
    <source>
        <dbReference type="Proteomes" id="UP000055702"/>
    </source>
</evidence>
<keyword evidence="1" id="KW-0328">Glycosyltransferase</keyword>
<dbReference type="InterPro" id="IPR051199">
    <property type="entry name" value="LPS_LOS_Heptosyltrfase"/>
</dbReference>
<dbReference type="Gene3D" id="3.40.50.2000">
    <property type="entry name" value="Glycogen Phosphorylase B"/>
    <property type="match status" value="2"/>
</dbReference>
<dbReference type="InterPro" id="IPR002201">
    <property type="entry name" value="Glyco_trans_9"/>
</dbReference>
<evidence type="ECO:0000313" key="3">
    <source>
        <dbReference type="EMBL" id="KVX00661.1"/>
    </source>
</evidence>
<dbReference type="GO" id="GO:0005829">
    <property type="term" value="C:cytosol"/>
    <property type="evidence" value="ECO:0007669"/>
    <property type="project" value="TreeGrafter"/>
</dbReference>